<evidence type="ECO:0000313" key="9">
    <source>
        <dbReference type="Proteomes" id="UP000011087"/>
    </source>
</evidence>
<evidence type="ECO:0000256" key="3">
    <source>
        <dbReference type="ARBA" id="ARBA00022777"/>
    </source>
</evidence>
<dbReference type="PANTHER" id="PTHR48016">
    <property type="entry name" value="MAP KINASE KINASE KINASE SSK2-RELATED-RELATED"/>
    <property type="match status" value="1"/>
</dbReference>
<keyword evidence="1" id="KW-0808">Transferase</keyword>
<dbReference type="AlphaFoldDB" id="L1I6J8"/>
<dbReference type="InterPro" id="IPR050538">
    <property type="entry name" value="MAP_kinase_kinase_kinase"/>
</dbReference>
<feature type="domain" description="Protein kinase" evidence="6">
    <location>
        <begin position="338"/>
        <end position="524"/>
    </location>
</feature>
<evidence type="ECO:0000313" key="7">
    <source>
        <dbReference type="EMBL" id="EKX31878.1"/>
    </source>
</evidence>
<dbReference type="HOGENOM" id="CLU_520198_0_0_1"/>
<reference evidence="8" key="3">
    <citation type="submission" date="2015-06" db="UniProtKB">
        <authorList>
            <consortium name="EnsemblProtists"/>
        </authorList>
    </citation>
    <scope>IDENTIFICATION</scope>
</reference>
<evidence type="ECO:0000313" key="8">
    <source>
        <dbReference type="EnsemblProtists" id="EKX31878"/>
    </source>
</evidence>
<keyword evidence="4 5" id="KW-0067">ATP-binding</keyword>
<dbReference type="Gene3D" id="1.10.510.10">
    <property type="entry name" value="Transferase(Phosphotransferase) domain 1"/>
    <property type="match status" value="1"/>
</dbReference>
<sequence length="524" mass="60002">MTSDAEQARTAQEFSQKERKKLSRSFTFAKFLDEKMEAAFRDDLDSNTWLEEHLCLWGIVVSICDIIVKAYIIHLIVEYDAKLSSANQPIQTKHLWNQEVSTAAIRLSCSPFASNTILSMCCILLLGLTNIQTSTRFHGIRWLLRCKNTLFAIWTIFAENSHRVGSSHEKYLQIYVLLQILFGHVVFREFWEHETWILLLIWGKLINYLRNVYMTLHVFHMDSATFLKTINLMEENVGVVWKTGLSLFSIAVLPRVYTTLRRNWLLRVKGPESNLNQESIIPTVSATVSEELIRGNDGYFDNDEVKSLVLLVSAWTAQQDCLIFFEVAGKKSNIKTWRKSDVMIGSGTYGCVYKGYDKKTKEEFAIKTTYLQATPPHASHLIQLEHELQTLQRLSHPNIVKYKGANIIQDQLYIVMEYCQAGSDSLSSLLDVAGKLEEQVIRAFTRDLTEGLSYLHRHGMMHRDVKSGNCLISREGIMKLADFGASLNIKDTYRGDLQGTPGYIAPELLREKELHRQSDVWGLG</sequence>
<dbReference type="STRING" id="905079.L1I6J8"/>
<dbReference type="InterPro" id="IPR000719">
    <property type="entry name" value="Prot_kinase_dom"/>
</dbReference>
<dbReference type="Proteomes" id="UP000011087">
    <property type="component" value="Unassembled WGS sequence"/>
</dbReference>
<dbReference type="PROSITE" id="PS00108">
    <property type="entry name" value="PROTEIN_KINASE_ST"/>
    <property type="match status" value="1"/>
</dbReference>
<dbReference type="InterPro" id="IPR008271">
    <property type="entry name" value="Ser/Thr_kinase_AS"/>
</dbReference>
<dbReference type="PaxDb" id="55529-EKX31878"/>
<dbReference type="PROSITE" id="PS00107">
    <property type="entry name" value="PROTEIN_KINASE_ATP"/>
    <property type="match status" value="1"/>
</dbReference>
<keyword evidence="2 5" id="KW-0547">Nucleotide-binding</keyword>
<dbReference type="PROSITE" id="PS50011">
    <property type="entry name" value="PROTEIN_KINASE_DOM"/>
    <property type="match status" value="1"/>
</dbReference>
<accession>L1I6J8</accession>
<name>L1I6J8_GUITC</name>
<dbReference type="SMART" id="SM00220">
    <property type="entry name" value="S_TKc"/>
    <property type="match status" value="1"/>
</dbReference>
<dbReference type="OrthoDB" id="266718at2759"/>
<dbReference type="RefSeq" id="XP_005818858.1">
    <property type="nucleotide sequence ID" value="XM_005818801.1"/>
</dbReference>
<keyword evidence="9" id="KW-1185">Reference proteome</keyword>
<organism evidence="7">
    <name type="scientific">Guillardia theta (strain CCMP2712)</name>
    <name type="common">Cryptophyte</name>
    <dbReference type="NCBI Taxonomy" id="905079"/>
    <lineage>
        <taxon>Eukaryota</taxon>
        <taxon>Cryptophyceae</taxon>
        <taxon>Pyrenomonadales</taxon>
        <taxon>Geminigeraceae</taxon>
        <taxon>Guillardia</taxon>
    </lineage>
</organism>
<proteinExistence type="predicted"/>
<dbReference type="InterPro" id="IPR017441">
    <property type="entry name" value="Protein_kinase_ATP_BS"/>
</dbReference>
<dbReference type="KEGG" id="gtt:GUITHDRAFT_121925"/>
<evidence type="ECO:0000259" key="6">
    <source>
        <dbReference type="PROSITE" id="PS50011"/>
    </source>
</evidence>
<feature type="binding site" evidence="5">
    <location>
        <position position="367"/>
    </location>
    <ligand>
        <name>ATP</name>
        <dbReference type="ChEBI" id="CHEBI:30616"/>
    </ligand>
</feature>
<dbReference type="GeneID" id="17288601"/>
<evidence type="ECO:0000256" key="4">
    <source>
        <dbReference type="ARBA" id="ARBA00022840"/>
    </source>
</evidence>
<dbReference type="EMBL" id="JH993228">
    <property type="protein sequence ID" value="EKX31878.1"/>
    <property type="molecule type" value="Genomic_DNA"/>
</dbReference>
<gene>
    <name evidence="7" type="ORF">GUITHDRAFT_121925</name>
</gene>
<reference evidence="9" key="2">
    <citation type="submission" date="2012-11" db="EMBL/GenBank/DDBJ databases">
        <authorList>
            <person name="Kuo A."/>
            <person name="Curtis B.A."/>
            <person name="Tanifuji G."/>
            <person name="Burki F."/>
            <person name="Gruber A."/>
            <person name="Irimia M."/>
            <person name="Maruyama S."/>
            <person name="Arias M.C."/>
            <person name="Ball S.G."/>
            <person name="Gile G.H."/>
            <person name="Hirakawa Y."/>
            <person name="Hopkins J.F."/>
            <person name="Rensing S.A."/>
            <person name="Schmutz J."/>
            <person name="Symeonidi A."/>
            <person name="Elias M."/>
            <person name="Eveleigh R.J."/>
            <person name="Herman E.K."/>
            <person name="Klute M.J."/>
            <person name="Nakayama T."/>
            <person name="Obornik M."/>
            <person name="Reyes-Prieto A."/>
            <person name="Armbrust E.V."/>
            <person name="Aves S.J."/>
            <person name="Beiko R.G."/>
            <person name="Coutinho P."/>
            <person name="Dacks J.B."/>
            <person name="Durnford D.G."/>
            <person name="Fast N.M."/>
            <person name="Green B.R."/>
            <person name="Grisdale C."/>
            <person name="Hempe F."/>
            <person name="Henrissat B."/>
            <person name="Hoppner M.P."/>
            <person name="Ishida K.-I."/>
            <person name="Kim E."/>
            <person name="Koreny L."/>
            <person name="Kroth P.G."/>
            <person name="Liu Y."/>
            <person name="Malik S.-B."/>
            <person name="Maier U.G."/>
            <person name="McRose D."/>
            <person name="Mock T."/>
            <person name="Neilson J.A."/>
            <person name="Onodera N.T."/>
            <person name="Poole A.M."/>
            <person name="Pritham E.J."/>
            <person name="Richards T.A."/>
            <person name="Rocap G."/>
            <person name="Roy S.W."/>
            <person name="Sarai C."/>
            <person name="Schaack S."/>
            <person name="Shirato S."/>
            <person name="Slamovits C.H."/>
            <person name="Spencer D.F."/>
            <person name="Suzuki S."/>
            <person name="Worden A.Z."/>
            <person name="Zauner S."/>
            <person name="Barry K."/>
            <person name="Bell C."/>
            <person name="Bharti A.K."/>
            <person name="Crow J.A."/>
            <person name="Grimwood J."/>
            <person name="Kramer R."/>
            <person name="Lindquist E."/>
            <person name="Lucas S."/>
            <person name="Salamov A."/>
            <person name="McFadden G.I."/>
            <person name="Lane C.E."/>
            <person name="Keeling P.J."/>
            <person name="Gray M.W."/>
            <person name="Grigoriev I.V."/>
            <person name="Archibald J.M."/>
        </authorList>
    </citation>
    <scope>NUCLEOTIDE SEQUENCE</scope>
    <source>
        <strain evidence="9">CCMP2712</strain>
    </source>
</reference>
<reference evidence="7 9" key="1">
    <citation type="journal article" date="2012" name="Nature">
        <title>Algal genomes reveal evolutionary mosaicism and the fate of nucleomorphs.</title>
        <authorList>
            <consortium name="DOE Joint Genome Institute"/>
            <person name="Curtis B.A."/>
            <person name="Tanifuji G."/>
            <person name="Burki F."/>
            <person name="Gruber A."/>
            <person name="Irimia M."/>
            <person name="Maruyama S."/>
            <person name="Arias M.C."/>
            <person name="Ball S.G."/>
            <person name="Gile G.H."/>
            <person name="Hirakawa Y."/>
            <person name="Hopkins J.F."/>
            <person name="Kuo A."/>
            <person name="Rensing S.A."/>
            <person name="Schmutz J."/>
            <person name="Symeonidi A."/>
            <person name="Elias M."/>
            <person name="Eveleigh R.J."/>
            <person name="Herman E.K."/>
            <person name="Klute M.J."/>
            <person name="Nakayama T."/>
            <person name="Obornik M."/>
            <person name="Reyes-Prieto A."/>
            <person name="Armbrust E.V."/>
            <person name="Aves S.J."/>
            <person name="Beiko R.G."/>
            <person name="Coutinho P."/>
            <person name="Dacks J.B."/>
            <person name="Durnford D.G."/>
            <person name="Fast N.M."/>
            <person name="Green B.R."/>
            <person name="Grisdale C.J."/>
            <person name="Hempel F."/>
            <person name="Henrissat B."/>
            <person name="Hoppner M.P."/>
            <person name="Ishida K."/>
            <person name="Kim E."/>
            <person name="Koreny L."/>
            <person name="Kroth P.G."/>
            <person name="Liu Y."/>
            <person name="Malik S.B."/>
            <person name="Maier U.G."/>
            <person name="McRose D."/>
            <person name="Mock T."/>
            <person name="Neilson J.A."/>
            <person name="Onodera N.T."/>
            <person name="Poole A.M."/>
            <person name="Pritham E.J."/>
            <person name="Richards T.A."/>
            <person name="Rocap G."/>
            <person name="Roy S.W."/>
            <person name="Sarai C."/>
            <person name="Schaack S."/>
            <person name="Shirato S."/>
            <person name="Slamovits C.H."/>
            <person name="Spencer D.F."/>
            <person name="Suzuki S."/>
            <person name="Worden A.Z."/>
            <person name="Zauner S."/>
            <person name="Barry K."/>
            <person name="Bell C."/>
            <person name="Bharti A.K."/>
            <person name="Crow J.A."/>
            <person name="Grimwood J."/>
            <person name="Kramer R."/>
            <person name="Lindquist E."/>
            <person name="Lucas S."/>
            <person name="Salamov A."/>
            <person name="McFadden G.I."/>
            <person name="Lane C.E."/>
            <person name="Keeling P.J."/>
            <person name="Gray M.W."/>
            <person name="Grigoriev I.V."/>
            <person name="Archibald J.M."/>
        </authorList>
    </citation>
    <scope>NUCLEOTIDE SEQUENCE</scope>
    <source>
        <strain evidence="7 9">CCMP2712</strain>
    </source>
</reference>
<dbReference type="EnsemblProtists" id="EKX31878">
    <property type="protein sequence ID" value="EKX31878"/>
    <property type="gene ID" value="GUITHDRAFT_121925"/>
</dbReference>
<dbReference type="eggNOG" id="KOG0198">
    <property type="taxonomic scope" value="Eukaryota"/>
</dbReference>
<dbReference type="SUPFAM" id="SSF56112">
    <property type="entry name" value="Protein kinase-like (PK-like)"/>
    <property type="match status" value="1"/>
</dbReference>
<dbReference type="GO" id="GO:0005524">
    <property type="term" value="F:ATP binding"/>
    <property type="evidence" value="ECO:0007669"/>
    <property type="project" value="UniProtKB-UniRule"/>
</dbReference>
<evidence type="ECO:0000256" key="5">
    <source>
        <dbReference type="PROSITE-ProRule" id="PRU10141"/>
    </source>
</evidence>
<evidence type="ECO:0000256" key="2">
    <source>
        <dbReference type="ARBA" id="ARBA00022741"/>
    </source>
</evidence>
<dbReference type="PANTHER" id="PTHR48016:SF56">
    <property type="entry name" value="MAPKK KINASE"/>
    <property type="match status" value="1"/>
</dbReference>
<keyword evidence="3" id="KW-0418">Kinase</keyword>
<dbReference type="GO" id="GO:0004672">
    <property type="term" value="F:protein kinase activity"/>
    <property type="evidence" value="ECO:0007669"/>
    <property type="project" value="InterPro"/>
</dbReference>
<protein>
    <recommendedName>
        <fullName evidence="6">Protein kinase domain-containing protein</fullName>
    </recommendedName>
</protein>
<evidence type="ECO:0000256" key="1">
    <source>
        <dbReference type="ARBA" id="ARBA00022679"/>
    </source>
</evidence>
<dbReference type="InterPro" id="IPR011009">
    <property type="entry name" value="Kinase-like_dom_sf"/>
</dbReference>
<dbReference type="Pfam" id="PF00069">
    <property type="entry name" value="Pkinase"/>
    <property type="match status" value="1"/>
</dbReference>